<accession>A0ABV7AC50</accession>
<dbReference type="Proteomes" id="UP001595443">
    <property type="component" value="Unassembled WGS sequence"/>
</dbReference>
<organism evidence="1 2">
    <name type="scientific">Acidimangrovimonas pyrenivorans</name>
    <dbReference type="NCBI Taxonomy" id="2030798"/>
    <lineage>
        <taxon>Bacteria</taxon>
        <taxon>Pseudomonadati</taxon>
        <taxon>Pseudomonadota</taxon>
        <taxon>Alphaproteobacteria</taxon>
        <taxon>Rhodobacterales</taxon>
        <taxon>Paracoccaceae</taxon>
        <taxon>Acidimangrovimonas</taxon>
    </lineage>
</organism>
<sequence>MEALCSTILEAEASASRLNDPEEQAVARAKGVRALWGLVHEADHGGMVSRHYSAKSEEGGRESEKRHRVECGARFLFDAREALSDSHLRRGTGAIAAYWVDMLTGAKPAELFPPTKRGSGNRRRSQLQWGAMREFVRLVHYFAGREGISFKDALLQLKPDASEDSFDKTQREYLSASDRQKARNAGKLVRRRALIAPEHAEDRDLCEHFLGDKARLADLIMRAYRH</sequence>
<evidence type="ECO:0000313" key="2">
    <source>
        <dbReference type="Proteomes" id="UP001595443"/>
    </source>
</evidence>
<gene>
    <name evidence="1" type="ORF">ACFOES_02205</name>
</gene>
<evidence type="ECO:0000313" key="1">
    <source>
        <dbReference type="EMBL" id="MFC2966894.1"/>
    </source>
</evidence>
<protein>
    <submittedName>
        <fullName evidence="1">Uncharacterized protein</fullName>
    </submittedName>
</protein>
<name>A0ABV7AC50_9RHOB</name>
<keyword evidence="2" id="KW-1185">Reference proteome</keyword>
<dbReference type="EMBL" id="JBHRSK010000002">
    <property type="protein sequence ID" value="MFC2966894.1"/>
    <property type="molecule type" value="Genomic_DNA"/>
</dbReference>
<dbReference type="RefSeq" id="WP_377831516.1">
    <property type="nucleotide sequence ID" value="NZ_JBHRSK010000002.1"/>
</dbReference>
<comment type="caution">
    <text evidence="1">The sequence shown here is derived from an EMBL/GenBank/DDBJ whole genome shotgun (WGS) entry which is preliminary data.</text>
</comment>
<reference evidence="2" key="1">
    <citation type="journal article" date="2019" name="Int. J. Syst. Evol. Microbiol.">
        <title>The Global Catalogue of Microorganisms (GCM) 10K type strain sequencing project: providing services to taxonomists for standard genome sequencing and annotation.</title>
        <authorList>
            <consortium name="The Broad Institute Genomics Platform"/>
            <consortium name="The Broad Institute Genome Sequencing Center for Infectious Disease"/>
            <person name="Wu L."/>
            <person name="Ma J."/>
        </authorList>
    </citation>
    <scope>NUCLEOTIDE SEQUENCE [LARGE SCALE GENOMIC DNA]</scope>
    <source>
        <strain evidence="2">KCTC 62192</strain>
    </source>
</reference>
<proteinExistence type="predicted"/>